<evidence type="ECO:0000313" key="1">
    <source>
        <dbReference type="EMBL" id="MBF9135293.1"/>
    </source>
</evidence>
<dbReference type="Proteomes" id="UP000638560">
    <property type="component" value="Unassembled WGS sequence"/>
</dbReference>
<proteinExistence type="predicted"/>
<keyword evidence="2" id="KW-1185">Reference proteome</keyword>
<sequence length="72" mass="8198">MSESNDWINLQVGLLPKAMNALEDAAALEGHNVEDTVNRALQMYCFMVAERRAGARVFVGRSRWRSKEMIWG</sequence>
<name>A0ABS0HAS0_9ACTN</name>
<gene>
    <name evidence="1" type="ORF">I0C86_41315</name>
</gene>
<organism evidence="1 2">
    <name type="scientific">Plantactinospora alkalitolerans</name>
    <dbReference type="NCBI Taxonomy" id="2789879"/>
    <lineage>
        <taxon>Bacteria</taxon>
        <taxon>Bacillati</taxon>
        <taxon>Actinomycetota</taxon>
        <taxon>Actinomycetes</taxon>
        <taxon>Micromonosporales</taxon>
        <taxon>Micromonosporaceae</taxon>
        <taxon>Plantactinospora</taxon>
    </lineage>
</organism>
<accession>A0ABS0HAS0</accession>
<evidence type="ECO:0000313" key="2">
    <source>
        <dbReference type="Proteomes" id="UP000638560"/>
    </source>
</evidence>
<protein>
    <submittedName>
        <fullName evidence="1">Uncharacterized protein</fullName>
    </submittedName>
</protein>
<comment type="caution">
    <text evidence="1">The sequence shown here is derived from an EMBL/GenBank/DDBJ whole genome shotgun (WGS) entry which is preliminary data.</text>
</comment>
<dbReference type="RefSeq" id="WP_196206749.1">
    <property type="nucleotide sequence ID" value="NZ_JADPUN010000422.1"/>
</dbReference>
<dbReference type="EMBL" id="JADPUN010000422">
    <property type="protein sequence ID" value="MBF9135293.1"/>
    <property type="molecule type" value="Genomic_DNA"/>
</dbReference>
<reference evidence="1 2" key="1">
    <citation type="submission" date="2020-11" db="EMBL/GenBank/DDBJ databases">
        <title>A novel isolate from a Black sea contaminated sediment with potential to produce alkanes: Plantactinospora alkalitolerans sp. nov.</title>
        <authorList>
            <person name="Carro L."/>
            <person name="Veyisoglu A."/>
            <person name="Guven K."/>
            <person name="Schumann P."/>
            <person name="Klenk H.-P."/>
            <person name="Sahin N."/>
        </authorList>
    </citation>
    <scope>NUCLEOTIDE SEQUENCE [LARGE SCALE GENOMIC DNA]</scope>
    <source>
        <strain evidence="1 2">S1510</strain>
    </source>
</reference>